<proteinExistence type="predicted"/>
<name>A0A1I2Z9V0_9EURY</name>
<feature type="domain" description="DUF5615" evidence="1">
    <location>
        <begin position="4"/>
        <end position="96"/>
    </location>
</feature>
<dbReference type="EMBL" id="FOPZ01000001">
    <property type="protein sequence ID" value="SFH34276.1"/>
    <property type="molecule type" value="Genomic_DNA"/>
</dbReference>
<dbReference type="Pfam" id="PF18480">
    <property type="entry name" value="DUF5615"/>
    <property type="match status" value="1"/>
</dbReference>
<dbReference type="InterPro" id="IPR041049">
    <property type="entry name" value="DUF5615"/>
</dbReference>
<evidence type="ECO:0000313" key="2">
    <source>
        <dbReference type="EMBL" id="SFH34276.1"/>
    </source>
</evidence>
<sequence>MEYRVLVDENTSPRVAEALRGKGIAAEHVHEALSEGVDDDSIATFAREGGYLVLTHDTDFLDKETRGNVPVLYYADDTMDTYAIADCVAEVIEWVPEPTDLPPVVNVNEWN</sequence>
<accession>A0A1I2Z9V0</accession>
<dbReference type="RefSeq" id="WP_149783129.1">
    <property type="nucleotide sequence ID" value="NZ_BAAADP010000001.1"/>
</dbReference>
<reference evidence="2 3" key="1">
    <citation type="submission" date="2016-10" db="EMBL/GenBank/DDBJ databases">
        <authorList>
            <person name="Varghese N."/>
            <person name="Submissions S."/>
        </authorList>
    </citation>
    <scope>NUCLEOTIDE SEQUENCE [LARGE SCALE GENOMIC DNA]</scope>
    <source>
        <strain evidence="2 3">CGMCC 1.6377</strain>
    </source>
</reference>
<dbReference type="Proteomes" id="UP000323537">
    <property type="component" value="Unassembled WGS sequence"/>
</dbReference>
<keyword evidence="3" id="KW-1185">Reference proteome</keyword>
<dbReference type="InterPro" id="IPR029060">
    <property type="entry name" value="PIN-like_dom_sf"/>
</dbReference>
<organism evidence="2 3">
    <name type="scientific">Halorubrum aquaticum</name>
    <dbReference type="NCBI Taxonomy" id="387340"/>
    <lineage>
        <taxon>Archaea</taxon>
        <taxon>Methanobacteriati</taxon>
        <taxon>Methanobacteriota</taxon>
        <taxon>Stenosarchaea group</taxon>
        <taxon>Halobacteria</taxon>
        <taxon>Halobacteriales</taxon>
        <taxon>Haloferacaceae</taxon>
        <taxon>Halorubrum</taxon>
    </lineage>
</organism>
<evidence type="ECO:0000313" key="3">
    <source>
        <dbReference type="Proteomes" id="UP000323537"/>
    </source>
</evidence>
<dbReference type="SUPFAM" id="SSF88723">
    <property type="entry name" value="PIN domain-like"/>
    <property type="match status" value="1"/>
</dbReference>
<dbReference type="OrthoDB" id="147476at2157"/>
<protein>
    <recommendedName>
        <fullName evidence="1">DUF5615 domain-containing protein</fullName>
    </recommendedName>
</protein>
<evidence type="ECO:0000259" key="1">
    <source>
        <dbReference type="Pfam" id="PF18480"/>
    </source>
</evidence>
<gene>
    <name evidence="2" type="ORF">SAMN04488066_101352</name>
</gene>
<dbReference type="AlphaFoldDB" id="A0A1I2Z9V0"/>